<dbReference type="PRINTS" id="PR00719">
    <property type="entry name" value="LMWPTPASE"/>
</dbReference>
<organism evidence="6 7">
    <name type="scientific">Cryobacterium adonitolivorans</name>
    <dbReference type="NCBI Taxonomy" id="1259189"/>
    <lineage>
        <taxon>Bacteria</taxon>
        <taxon>Bacillati</taxon>
        <taxon>Actinomycetota</taxon>
        <taxon>Actinomycetes</taxon>
        <taxon>Micrococcales</taxon>
        <taxon>Microbacteriaceae</taxon>
        <taxon>Cryobacterium</taxon>
    </lineage>
</organism>
<comment type="similarity">
    <text evidence="1">Belongs to the low molecular weight phosphotyrosine protein phosphatase family.</text>
</comment>
<reference evidence="6 7" key="1">
    <citation type="submission" date="2019-03" db="EMBL/GenBank/DDBJ databases">
        <title>Genomics of glacier-inhabiting Cryobacterium strains.</title>
        <authorList>
            <person name="Liu Q."/>
            <person name="Xin Y.-H."/>
        </authorList>
    </citation>
    <scope>NUCLEOTIDE SEQUENCE [LARGE SCALE GENOMIC DNA]</scope>
    <source>
        <strain evidence="6 7">RHLS22-1</strain>
    </source>
</reference>
<keyword evidence="7" id="KW-1185">Reference proteome</keyword>
<feature type="active site" description="Nucleophile" evidence="4">
    <location>
        <position position="18"/>
    </location>
</feature>
<dbReference type="Proteomes" id="UP000297907">
    <property type="component" value="Unassembled WGS sequence"/>
</dbReference>
<feature type="domain" description="Phosphotyrosine protein phosphatase I" evidence="5">
    <location>
        <begin position="12"/>
        <end position="208"/>
    </location>
</feature>
<evidence type="ECO:0000256" key="1">
    <source>
        <dbReference type="ARBA" id="ARBA00011063"/>
    </source>
</evidence>
<name>A0A4R8WFH8_9MICO</name>
<dbReference type="Pfam" id="PF01451">
    <property type="entry name" value="LMWPc"/>
    <property type="match status" value="1"/>
</dbReference>
<comment type="caution">
    <text evidence="6">The sequence shown here is derived from an EMBL/GenBank/DDBJ whole genome shotgun (WGS) entry which is preliminary data.</text>
</comment>
<accession>A0A4R8WFH8</accession>
<evidence type="ECO:0000313" key="7">
    <source>
        <dbReference type="Proteomes" id="UP000297907"/>
    </source>
</evidence>
<keyword evidence="3" id="KW-0904">Protein phosphatase</keyword>
<dbReference type="InterPro" id="IPR017867">
    <property type="entry name" value="Tyr_phospatase_low_mol_wt"/>
</dbReference>
<sequence length="216" mass="22682">MTSTPNDAPAPFILLVVCTGNICRSPLAEQLLRARLRELGVPAKVRSAGSRAMAGHGMTPEAALVSRRHGGENDGHVARQLTESLIAEADLVLTATREHRSAVAALYPRAARYSFTLNQFARILAPMVASGQLSVASAADGDTGRANPTQAANGLRALVAEVAATRGFSPPPAQPADDDIEDPYRRTMGVYDRVGLVVDRAVITISRAFGSAAGRA</sequence>
<evidence type="ECO:0000259" key="5">
    <source>
        <dbReference type="SMART" id="SM00226"/>
    </source>
</evidence>
<evidence type="ECO:0000256" key="2">
    <source>
        <dbReference type="ARBA" id="ARBA00022801"/>
    </source>
</evidence>
<dbReference type="PANTHER" id="PTHR11717:SF31">
    <property type="entry name" value="LOW MOLECULAR WEIGHT PROTEIN-TYROSINE-PHOSPHATASE ETP-RELATED"/>
    <property type="match status" value="1"/>
</dbReference>
<dbReference type="InterPro" id="IPR023485">
    <property type="entry name" value="Ptyr_pPase"/>
</dbReference>
<feature type="active site" evidence="4">
    <location>
        <position position="24"/>
    </location>
</feature>
<proteinExistence type="inferred from homology"/>
<dbReference type="EMBL" id="SOFL01000008">
    <property type="protein sequence ID" value="TFC05573.1"/>
    <property type="molecule type" value="Genomic_DNA"/>
</dbReference>
<evidence type="ECO:0000256" key="3">
    <source>
        <dbReference type="ARBA" id="ARBA00022912"/>
    </source>
</evidence>
<dbReference type="InterPro" id="IPR036196">
    <property type="entry name" value="Ptyr_pPase_sf"/>
</dbReference>
<dbReference type="Gene3D" id="3.40.50.2300">
    <property type="match status" value="1"/>
</dbReference>
<dbReference type="InterPro" id="IPR050438">
    <property type="entry name" value="LMW_PTPase"/>
</dbReference>
<protein>
    <submittedName>
        <fullName evidence="6">Low molecular weight phosphatase family protein</fullName>
    </submittedName>
</protein>
<gene>
    <name evidence="6" type="ORF">E3O42_03205</name>
</gene>
<dbReference type="SMART" id="SM00226">
    <property type="entry name" value="LMWPc"/>
    <property type="match status" value="1"/>
</dbReference>
<dbReference type="PANTHER" id="PTHR11717">
    <property type="entry name" value="LOW MOLECULAR WEIGHT PROTEIN TYROSINE PHOSPHATASE"/>
    <property type="match status" value="1"/>
</dbReference>
<dbReference type="AlphaFoldDB" id="A0A4R8WFH8"/>
<evidence type="ECO:0000256" key="4">
    <source>
        <dbReference type="PIRSR" id="PIRSR617867-1"/>
    </source>
</evidence>
<dbReference type="SUPFAM" id="SSF52788">
    <property type="entry name" value="Phosphotyrosine protein phosphatases I"/>
    <property type="match status" value="1"/>
</dbReference>
<evidence type="ECO:0000313" key="6">
    <source>
        <dbReference type="EMBL" id="TFC05573.1"/>
    </source>
</evidence>
<dbReference type="OrthoDB" id="9784339at2"/>
<dbReference type="GO" id="GO:0004725">
    <property type="term" value="F:protein tyrosine phosphatase activity"/>
    <property type="evidence" value="ECO:0007669"/>
    <property type="project" value="InterPro"/>
</dbReference>
<keyword evidence="2" id="KW-0378">Hydrolase</keyword>